<dbReference type="PANTHER" id="PTHR14167:SF92">
    <property type="entry name" value="CIN85 AND CD2AP RELATED, ISOFORM J"/>
    <property type="match status" value="1"/>
</dbReference>
<name>A0A3P6U1L1_DIBLA</name>
<dbReference type="GO" id="GO:0016477">
    <property type="term" value="P:cell migration"/>
    <property type="evidence" value="ECO:0007669"/>
    <property type="project" value="TreeGrafter"/>
</dbReference>
<feature type="domain" description="SH3" evidence="3">
    <location>
        <begin position="71"/>
        <end position="134"/>
    </location>
</feature>
<proteinExistence type="predicted"/>
<evidence type="ECO:0000256" key="1">
    <source>
        <dbReference type="ARBA" id="ARBA00022443"/>
    </source>
</evidence>
<dbReference type="InterPro" id="IPR050384">
    <property type="entry name" value="Endophilin_SH3RF"/>
</dbReference>
<keyword evidence="5" id="KW-1185">Reference proteome</keyword>
<protein>
    <recommendedName>
        <fullName evidence="3">SH3 domain-containing protein</fullName>
    </recommendedName>
</protein>
<dbReference type="InterPro" id="IPR001452">
    <property type="entry name" value="SH3_domain"/>
</dbReference>
<dbReference type="InterPro" id="IPR036028">
    <property type="entry name" value="SH3-like_dom_sf"/>
</dbReference>
<dbReference type="Pfam" id="PF00018">
    <property type="entry name" value="SH3_1"/>
    <property type="match status" value="2"/>
</dbReference>
<dbReference type="Gene3D" id="2.30.30.40">
    <property type="entry name" value="SH3 Domains"/>
    <property type="match status" value="2"/>
</dbReference>
<reference evidence="4 5" key="1">
    <citation type="submission" date="2018-11" db="EMBL/GenBank/DDBJ databases">
        <authorList>
            <consortium name="Pathogen Informatics"/>
        </authorList>
    </citation>
    <scope>NUCLEOTIDE SEQUENCE [LARGE SCALE GENOMIC DNA]</scope>
</reference>
<dbReference type="GO" id="GO:0007015">
    <property type="term" value="P:actin filament organization"/>
    <property type="evidence" value="ECO:0007669"/>
    <property type="project" value="TreeGrafter"/>
</dbReference>
<dbReference type="CDD" id="cd11873">
    <property type="entry name" value="SH3_CD2AP-like_1"/>
    <property type="match status" value="1"/>
</dbReference>
<dbReference type="PRINTS" id="PR00452">
    <property type="entry name" value="SH3DOMAIN"/>
</dbReference>
<sequence>MEVRVEYDYKAEERDELTIKQGDIITNVSQFEEGWFIGTLNGKEGVFPDNFVKTSARTPAAKALPPPDAAPKGEWVRVMFQYTPEQPDELELQVGEIIQVLDRNLSEEGWWRGQNLKTKKMGVFPDNFVELLDPTKPEVQKLLSEAQNVCEFDVKTIIPGSSFKDVTEKRFLNQKGFGVLDLPAS</sequence>
<evidence type="ECO:0000313" key="5">
    <source>
        <dbReference type="Proteomes" id="UP000281553"/>
    </source>
</evidence>
<keyword evidence="1 2" id="KW-0728">SH3 domain</keyword>
<dbReference type="SUPFAM" id="SSF50044">
    <property type="entry name" value="SH3-domain"/>
    <property type="match status" value="2"/>
</dbReference>
<dbReference type="SMART" id="SM00326">
    <property type="entry name" value="SH3"/>
    <property type="match status" value="2"/>
</dbReference>
<organism evidence="4 5">
    <name type="scientific">Dibothriocephalus latus</name>
    <name type="common">Fish tapeworm</name>
    <name type="synonym">Diphyllobothrium latum</name>
    <dbReference type="NCBI Taxonomy" id="60516"/>
    <lineage>
        <taxon>Eukaryota</taxon>
        <taxon>Metazoa</taxon>
        <taxon>Spiralia</taxon>
        <taxon>Lophotrochozoa</taxon>
        <taxon>Platyhelminthes</taxon>
        <taxon>Cestoda</taxon>
        <taxon>Eucestoda</taxon>
        <taxon>Diphyllobothriidea</taxon>
        <taxon>Diphyllobothriidae</taxon>
        <taxon>Dibothriocephalus</taxon>
    </lineage>
</organism>
<dbReference type="Proteomes" id="UP000281553">
    <property type="component" value="Unassembled WGS sequence"/>
</dbReference>
<feature type="domain" description="SH3" evidence="3">
    <location>
        <begin position="1"/>
        <end position="57"/>
    </location>
</feature>
<accession>A0A3P6U1L1</accession>
<dbReference type="PRINTS" id="PR00499">
    <property type="entry name" value="P67PHOX"/>
</dbReference>
<dbReference type="EMBL" id="UYRU01044024">
    <property type="protein sequence ID" value="VDK85000.1"/>
    <property type="molecule type" value="Genomic_DNA"/>
</dbReference>
<dbReference type="OrthoDB" id="10255964at2759"/>
<dbReference type="AlphaFoldDB" id="A0A3P6U1L1"/>
<gene>
    <name evidence="4" type="ORF">DILT_LOCUS3658</name>
</gene>
<evidence type="ECO:0000313" key="4">
    <source>
        <dbReference type="EMBL" id="VDK85000.1"/>
    </source>
</evidence>
<dbReference type="PROSITE" id="PS50002">
    <property type="entry name" value="SH3"/>
    <property type="match status" value="2"/>
</dbReference>
<evidence type="ECO:0000259" key="3">
    <source>
        <dbReference type="PROSITE" id="PS50002"/>
    </source>
</evidence>
<dbReference type="PANTHER" id="PTHR14167">
    <property type="entry name" value="SH3 DOMAIN-CONTAINING"/>
    <property type="match status" value="1"/>
</dbReference>
<evidence type="ECO:0000256" key="2">
    <source>
        <dbReference type="PROSITE-ProRule" id="PRU00192"/>
    </source>
</evidence>